<reference evidence="1" key="1">
    <citation type="journal article" date="2017" name="Int. J. Antimicrob. Agents">
        <title>Sequencing and comparative genomics analysis of the IncHI2 plasmids pT5282-mphA and p112298-catA and the IncHI5 plasmid pYNKP001-dfrA.</title>
        <authorList>
            <person name="Liang Q."/>
            <person name="Yin Z."/>
            <person name="Zhao Y."/>
            <person name="Liang L."/>
            <person name="Feng J."/>
            <person name="Zhan Z."/>
            <person name="Wang H."/>
            <person name="Song Y."/>
            <person name="Tong Y."/>
            <person name="Wu W."/>
            <person name="Chen W."/>
            <person name="Wang J."/>
            <person name="Jiang L."/>
            <person name="Zhou D."/>
        </authorList>
    </citation>
    <scope>NUCLEOTIDE SEQUENCE</scope>
    <source>
        <strain evidence="1">YNKP001</strain>
        <plasmid evidence="1">pYNKP001-dfrA</plasmid>
    </source>
</reference>
<proteinExistence type="predicted"/>
<accession>A0A1V0M3G1</accession>
<sequence>MGAMAYLYAKQRVNVPMRLGLIHGLCDIDDIEKSVPYIIVE</sequence>
<name>A0A1V0M3G1_RAOOR</name>
<evidence type="ECO:0000313" key="1">
    <source>
        <dbReference type="EMBL" id="ARD69394.1"/>
    </source>
</evidence>
<geneLocation type="plasmid" evidence="1">
    <name>pYNKP001-dfrA</name>
</geneLocation>
<dbReference type="EMBL" id="KY270853">
    <property type="protein sequence ID" value="ARD69394.1"/>
    <property type="molecule type" value="Genomic_DNA"/>
</dbReference>
<dbReference type="AlphaFoldDB" id="A0A1V0M3G1"/>
<keyword evidence="1" id="KW-0614">Plasmid</keyword>
<organism evidence="1">
    <name type="scientific">Raoultella ornithinolytica</name>
    <name type="common">Klebsiella ornithinolytica</name>
    <dbReference type="NCBI Taxonomy" id="54291"/>
    <lineage>
        <taxon>Bacteria</taxon>
        <taxon>Pseudomonadati</taxon>
        <taxon>Pseudomonadota</taxon>
        <taxon>Gammaproteobacteria</taxon>
        <taxon>Enterobacterales</taxon>
        <taxon>Enterobacteriaceae</taxon>
        <taxon>Klebsiella/Raoultella group</taxon>
        <taxon>Raoultella</taxon>
    </lineage>
</organism>
<protein>
    <submittedName>
        <fullName evidence="1">Uncharacterized protein</fullName>
    </submittedName>
</protein>